<evidence type="ECO:0000313" key="6">
    <source>
        <dbReference type="Proteomes" id="UP000011723"/>
    </source>
</evidence>
<keyword evidence="1 5" id="KW-0489">Methyltransferase</keyword>
<dbReference type="PATRIC" id="fig|1121362.3.peg.53"/>
<reference evidence="5 6" key="1">
    <citation type="journal article" date="2012" name="Stand. Genomic Sci.">
        <title>Genome sequence of the halotolerant bacterium Corynebacterium halotolerans type strain YIM 70093(T) (= DSM 44683(T)).</title>
        <authorList>
            <person name="Ruckert C."/>
            <person name="Albersmeier A."/>
            <person name="Al-Dilaimi A."/>
            <person name="Niehaus K."/>
            <person name="Szczepanowski R."/>
            <person name="Kalinowski J."/>
        </authorList>
    </citation>
    <scope>NUCLEOTIDE SEQUENCE [LARGE SCALE GENOMIC DNA]</scope>
    <source>
        <strain evidence="5">YIM 70093</strain>
    </source>
</reference>
<dbReference type="Proteomes" id="UP000011723">
    <property type="component" value="Chromosome"/>
</dbReference>
<evidence type="ECO:0000256" key="1">
    <source>
        <dbReference type="ARBA" id="ARBA00022603"/>
    </source>
</evidence>
<accession>M1NNL8</accession>
<dbReference type="InterPro" id="IPR041698">
    <property type="entry name" value="Methyltransf_25"/>
</dbReference>
<evidence type="ECO:0000256" key="3">
    <source>
        <dbReference type="ARBA" id="ARBA00022691"/>
    </source>
</evidence>
<dbReference type="SUPFAM" id="SSF53335">
    <property type="entry name" value="S-adenosyl-L-methionine-dependent methyltransferases"/>
    <property type="match status" value="1"/>
</dbReference>
<evidence type="ECO:0000256" key="2">
    <source>
        <dbReference type="ARBA" id="ARBA00022679"/>
    </source>
</evidence>
<dbReference type="eggNOG" id="COG2890">
    <property type="taxonomic scope" value="Bacteria"/>
</dbReference>
<dbReference type="GO" id="GO:0008168">
    <property type="term" value="F:methyltransferase activity"/>
    <property type="evidence" value="ECO:0007669"/>
    <property type="project" value="UniProtKB-KW"/>
</dbReference>
<sequence>MWESRYRDDEGHAPDGVQPHPLVMEQAQALIAQAKPTGRAADDLRAVDLGSGPGRHAVALAELGMQVTAVDFAASAHELLRREATERGVADHIAPVVADVSSWQPADASRFDLVVAAYLHTDLEVLINSAHLLAPGGRLIWIAHAPDSPHGPPPEVIRDSLADYRRQLDRLDGSKWQVLRLDEYQLNAEFLDIITIVERSTS</sequence>
<keyword evidence="2 5" id="KW-0808">Transferase</keyword>
<dbReference type="KEGG" id="chn:A605_00280"/>
<dbReference type="AlphaFoldDB" id="M1NNL8"/>
<dbReference type="HOGENOM" id="CLU_056435_0_1_11"/>
<dbReference type="GO" id="GO:0032259">
    <property type="term" value="P:methylation"/>
    <property type="evidence" value="ECO:0007669"/>
    <property type="project" value="UniProtKB-KW"/>
</dbReference>
<name>M1NNL8_9CORY</name>
<proteinExistence type="predicted"/>
<evidence type="ECO:0000259" key="4">
    <source>
        <dbReference type="Pfam" id="PF13649"/>
    </source>
</evidence>
<dbReference type="CDD" id="cd02440">
    <property type="entry name" value="AdoMet_MTases"/>
    <property type="match status" value="1"/>
</dbReference>
<dbReference type="PANTHER" id="PTHR43464:SF19">
    <property type="entry name" value="UBIQUINONE BIOSYNTHESIS O-METHYLTRANSFERASE, MITOCHONDRIAL"/>
    <property type="match status" value="1"/>
</dbReference>
<feature type="domain" description="Methyltransferase" evidence="4">
    <location>
        <begin position="47"/>
        <end position="137"/>
    </location>
</feature>
<organism evidence="5 6">
    <name type="scientific">Corynebacterium halotolerans YIM 70093 = DSM 44683</name>
    <dbReference type="NCBI Taxonomy" id="1121362"/>
    <lineage>
        <taxon>Bacteria</taxon>
        <taxon>Bacillati</taxon>
        <taxon>Actinomycetota</taxon>
        <taxon>Actinomycetes</taxon>
        <taxon>Mycobacteriales</taxon>
        <taxon>Corynebacteriaceae</taxon>
        <taxon>Corynebacterium</taxon>
    </lineage>
</organism>
<gene>
    <name evidence="5" type="ORF">A605_00280</name>
</gene>
<dbReference type="Gene3D" id="3.40.50.150">
    <property type="entry name" value="Vaccinia Virus protein VP39"/>
    <property type="match status" value="1"/>
</dbReference>
<dbReference type="EMBL" id="CP003697">
    <property type="protein sequence ID" value="AGF71072.1"/>
    <property type="molecule type" value="Genomic_DNA"/>
</dbReference>
<dbReference type="Pfam" id="PF13649">
    <property type="entry name" value="Methyltransf_25"/>
    <property type="match status" value="1"/>
</dbReference>
<evidence type="ECO:0000313" key="5">
    <source>
        <dbReference type="EMBL" id="AGF71072.1"/>
    </source>
</evidence>
<keyword evidence="3" id="KW-0949">S-adenosyl-L-methionine</keyword>
<protein>
    <submittedName>
        <fullName evidence="5">Type 12 methyltransferase</fullName>
    </submittedName>
</protein>
<dbReference type="PANTHER" id="PTHR43464">
    <property type="entry name" value="METHYLTRANSFERASE"/>
    <property type="match status" value="1"/>
</dbReference>
<dbReference type="InterPro" id="IPR029063">
    <property type="entry name" value="SAM-dependent_MTases_sf"/>
</dbReference>
<keyword evidence="6" id="KW-1185">Reference proteome</keyword>